<organism evidence="2 3">
    <name type="scientific">Tupaia chinensis</name>
    <name type="common">Chinese tree shrew</name>
    <name type="synonym">Tupaia belangeri chinensis</name>
    <dbReference type="NCBI Taxonomy" id="246437"/>
    <lineage>
        <taxon>Eukaryota</taxon>
        <taxon>Metazoa</taxon>
        <taxon>Chordata</taxon>
        <taxon>Craniata</taxon>
        <taxon>Vertebrata</taxon>
        <taxon>Euteleostomi</taxon>
        <taxon>Mammalia</taxon>
        <taxon>Eutheria</taxon>
        <taxon>Euarchontoglires</taxon>
        <taxon>Scandentia</taxon>
        <taxon>Tupaiidae</taxon>
        <taxon>Tupaia</taxon>
    </lineage>
</organism>
<dbReference type="InterPro" id="IPR051213">
    <property type="entry name" value="START_lipid_transfer"/>
</dbReference>
<dbReference type="InterPro" id="IPR023393">
    <property type="entry name" value="START-like_dom_sf"/>
</dbReference>
<evidence type="ECO:0000313" key="3">
    <source>
        <dbReference type="Proteomes" id="UP000011518"/>
    </source>
</evidence>
<dbReference type="STRING" id="246437.L9KGL5"/>
<gene>
    <name evidence="2" type="ORF">TREES_T100015084</name>
</gene>
<dbReference type="Gene3D" id="3.30.530.20">
    <property type="match status" value="2"/>
</dbReference>
<proteinExistence type="predicted"/>
<dbReference type="Proteomes" id="UP000011518">
    <property type="component" value="Unassembled WGS sequence"/>
</dbReference>
<dbReference type="Pfam" id="PF01852">
    <property type="entry name" value="START"/>
    <property type="match status" value="2"/>
</dbReference>
<dbReference type="GO" id="GO:0031210">
    <property type="term" value="F:phosphatidylcholine binding"/>
    <property type="evidence" value="ECO:0007669"/>
    <property type="project" value="TreeGrafter"/>
</dbReference>
<sequence>MAQGGGSFSDVQFDEACAELEQPALTGADWELLVEFCGISVYRLYDQRTGLYEYKVFGVLRDCSPDLLADVYMDLVYRKKWDEYVSMKYVYVRERRDLDKRNQKIYVILSQSTSVPEIPEVQGVIRVKQYKQSLAIKSDGQKGSKVFMHYFDNPGGQIPTWLVNLIAKVRSQEQKRGNVFDNVVLACGAVRMKRHLGSRARRLFDEELG</sequence>
<dbReference type="EMBL" id="KB320868">
    <property type="protein sequence ID" value="ELW61609.1"/>
    <property type="molecule type" value="Genomic_DNA"/>
</dbReference>
<feature type="domain" description="START" evidence="1">
    <location>
        <begin position="30"/>
        <end position="85"/>
    </location>
</feature>
<dbReference type="PROSITE" id="PS50848">
    <property type="entry name" value="START"/>
    <property type="match status" value="1"/>
</dbReference>
<dbReference type="GO" id="GO:0005737">
    <property type="term" value="C:cytoplasm"/>
    <property type="evidence" value="ECO:0007669"/>
    <property type="project" value="UniProtKB-ARBA"/>
</dbReference>
<dbReference type="FunCoup" id="L9KGL5">
    <property type="interactions" value="386"/>
</dbReference>
<dbReference type="InParanoid" id="L9KGL5"/>
<dbReference type="SUPFAM" id="SSF55961">
    <property type="entry name" value="Bet v1-like"/>
    <property type="match status" value="1"/>
</dbReference>
<accession>L9KGL5</accession>
<protein>
    <submittedName>
        <fullName evidence="2">Phosphatidylcholine transfer protein</fullName>
    </submittedName>
</protein>
<dbReference type="InterPro" id="IPR002913">
    <property type="entry name" value="START_lipid-bd_dom"/>
</dbReference>
<dbReference type="GO" id="GO:0008525">
    <property type="term" value="F:phosphatidylcholine transporter activity"/>
    <property type="evidence" value="ECO:0007669"/>
    <property type="project" value="TreeGrafter"/>
</dbReference>
<dbReference type="PANTHER" id="PTHR19308:SF39">
    <property type="entry name" value="PHOSPHATIDYLCHOLINE TRANSFER PROTEIN"/>
    <property type="match status" value="1"/>
</dbReference>
<keyword evidence="3" id="KW-1185">Reference proteome</keyword>
<dbReference type="SMART" id="SM00234">
    <property type="entry name" value="START"/>
    <property type="match status" value="1"/>
</dbReference>
<reference evidence="3" key="1">
    <citation type="submission" date="2012-07" db="EMBL/GenBank/DDBJ databases">
        <title>Genome of the Chinese tree shrew, a rising model animal genetically related to primates.</title>
        <authorList>
            <person name="Zhang G."/>
            <person name="Fan Y."/>
            <person name="Yao Y."/>
            <person name="Huang Z."/>
        </authorList>
    </citation>
    <scope>NUCLEOTIDE SEQUENCE [LARGE SCALE GENOMIC DNA]</scope>
</reference>
<dbReference type="PANTHER" id="PTHR19308">
    <property type="entry name" value="PHOSPHATIDYLCHOLINE TRANSFER PROTEIN"/>
    <property type="match status" value="1"/>
</dbReference>
<dbReference type="AlphaFoldDB" id="L9KGL5"/>
<evidence type="ECO:0000313" key="2">
    <source>
        <dbReference type="EMBL" id="ELW61609.1"/>
    </source>
</evidence>
<reference evidence="3" key="2">
    <citation type="journal article" date="2013" name="Nat. Commun.">
        <title>Genome of the Chinese tree shrew.</title>
        <authorList>
            <person name="Fan Y."/>
            <person name="Huang Z.Y."/>
            <person name="Cao C.C."/>
            <person name="Chen C.S."/>
            <person name="Chen Y.X."/>
            <person name="Fan D.D."/>
            <person name="He J."/>
            <person name="Hou H.L."/>
            <person name="Hu L."/>
            <person name="Hu X.T."/>
            <person name="Jiang X.T."/>
            <person name="Lai R."/>
            <person name="Lang Y.S."/>
            <person name="Liang B."/>
            <person name="Liao S.G."/>
            <person name="Mu D."/>
            <person name="Ma Y.Y."/>
            <person name="Niu Y.Y."/>
            <person name="Sun X.Q."/>
            <person name="Xia J.Q."/>
            <person name="Xiao J."/>
            <person name="Xiong Z.Q."/>
            <person name="Xu L."/>
            <person name="Yang L."/>
            <person name="Zhang Y."/>
            <person name="Zhao W."/>
            <person name="Zhao X.D."/>
            <person name="Zheng Y.T."/>
            <person name="Zhou J.M."/>
            <person name="Zhu Y.B."/>
            <person name="Zhang G.J."/>
            <person name="Wang J."/>
            <person name="Yao Y.G."/>
        </authorList>
    </citation>
    <scope>NUCLEOTIDE SEQUENCE [LARGE SCALE GENOMIC DNA]</scope>
</reference>
<evidence type="ECO:0000259" key="1">
    <source>
        <dbReference type="PROSITE" id="PS50848"/>
    </source>
</evidence>
<name>L9KGL5_TUPCH</name>